<sequence>MSKSDTAKKATVATQNLFQQHSKMPPKDEITKVLKEYGKLHSMRVKFGAATKLMQMGLWRTEIKRGDRLKLYNGTLFAEKEALQWKAAELDIAPMKRLSLTPVENGGTMTPEAKSNAMDVYDSPPTRLITTVSARRQVTAESPTLKKFKGDSSKVRPLMVDLDEESDDVISNWSPSPPKFSIEEIDMDVEEVSMASSSKRKMNNAGLSAGASDDTNTRPMQRIKVAEGTDERGQSHQ</sequence>
<feature type="region of interest" description="Disordered" evidence="1">
    <location>
        <begin position="193"/>
        <end position="237"/>
    </location>
</feature>
<accession>A0A0C3PGK7</accession>
<dbReference type="AlphaFoldDB" id="A0A0C3PGK7"/>
<dbReference type="Proteomes" id="UP000054217">
    <property type="component" value="Unassembled WGS sequence"/>
</dbReference>
<feature type="region of interest" description="Disordered" evidence="1">
    <location>
        <begin position="103"/>
        <end position="122"/>
    </location>
</feature>
<dbReference type="InParanoid" id="A0A0C3PGK7"/>
<evidence type="ECO:0000313" key="2">
    <source>
        <dbReference type="EMBL" id="KIO07516.1"/>
    </source>
</evidence>
<dbReference type="HOGENOM" id="CLU_1171034_0_0_1"/>
<reference evidence="2 3" key="1">
    <citation type="submission" date="2014-04" db="EMBL/GenBank/DDBJ databases">
        <authorList>
            <consortium name="DOE Joint Genome Institute"/>
            <person name="Kuo A."/>
            <person name="Kohler A."/>
            <person name="Costa M.D."/>
            <person name="Nagy L.G."/>
            <person name="Floudas D."/>
            <person name="Copeland A."/>
            <person name="Barry K.W."/>
            <person name="Cichocki N."/>
            <person name="Veneault-Fourrey C."/>
            <person name="LaButti K."/>
            <person name="Lindquist E.A."/>
            <person name="Lipzen A."/>
            <person name="Lundell T."/>
            <person name="Morin E."/>
            <person name="Murat C."/>
            <person name="Sun H."/>
            <person name="Tunlid A."/>
            <person name="Henrissat B."/>
            <person name="Grigoriev I.V."/>
            <person name="Hibbett D.S."/>
            <person name="Martin F."/>
            <person name="Nordberg H.P."/>
            <person name="Cantor M.N."/>
            <person name="Hua S.X."/>
        </authorList>
    </citation>
    <scope>NUCLEOTIDE SEQUENCE [LARGE SCALE GENOMIC DNA]</scope>
    <source>
        <strain evidence="2 3">Marx 270</strain>
    </source>
</reference>
<dbReference type="OrthoDB" id="10656836at2759"/>
<protein>
    <submittedName>
        <fullName evidence="2">Uncharacterized protein</fullName>
    </submittedName>
</protein>
<evidence type="ECO:0000256" key="1">
    <source>
        <dbReference type="SAM" id="MobiDB-lite"/>
    </source>
</evidence>
<reference evidence="3" key="2">
    <citation type="submission" date="2015-01" db="EMBL/GenBank/DDBJ databases">
        <title>Evolutionary Origins and Diversification of the Mycorrhizal Mutualists.</title>
        <authorList>
            <consortium name="DOE Joint Genome Institute"/>
            <consortium name="Mycorrhizal Genomics Consortium"/>
            <person name="Kohler A."/>
            <person name="Kuo A."/>
            <person name="Nagy L.G."/>
            <person name="Floudas D."/>
            <person name="Copeland A."/>
            <person name="Barry K.W."/>
            <person name="Cichocki N."/>
            <person name="Veneault-Fourrey C."/>
            <person name="LaButti K."/>
            <person name="Lindquist E.A."/>
            <person name="Lipzen A."/>
            <person name="Lundell T."/>
            <person name="Morin E."/>
            <person name="Murat C."/>
            <person name="Riley R."/>
            <person name="Ohm R."/>
            <person name="Sun H."/>
            <person name="Tunlid A."/>
            <person name="Henrissat B."/>
            <person name="Grigoriev I.V."/>
            <person name="Hibbett D.S."/>
            <person name="Martin F."/>
        </authorList>
    </citation>
    <scope>NUCLEOTIDE SEQUENCE [LARGE SCALE GENOMIC DNA]</scope>
    <source>
        <strain evidence="3">Marx 270</strain>
    </source>
</reference>
<keyword evidence="3" id="KW-1185">Reference proteome</keyword>
<name>A0A0C3PGK7_PISTI</name>
<organism evidence="2 3">
    <name type="scientific">Pisolithus tinctorius Marx 270</name>
    <dbReference type="NCBI Taxonomy" id="870435"/>
    <lineage>
        <taxon>Eukaryota</taxon>
        <taxon>Fungi</taxon>
        <taxon>Dikarya</taxon>
        <taxon>Basidiomycota</taxon>
        <taxon>Agaricomycotina</taxon>
        <taxon>Agaricomycetes</taxon>
        <taxon>Agaricomycetidae</taxon>
        <taxon>Boletales</taxon>
        <taxon>Sclerodermatineae</taxon>
        <taxon>Pisolithaceae</taxon>
        <taxon>Pisolithus</taxon>
    </lineage>
</organism>
<feature type="compositionally biased region" description="Basic and acidic residues" evidence="1">
    <location>
        <begin position="224"/>
        <end position="237"/>
    </location>
</feature>
<dbReference type="EMBL" id="KN831959">
    <property type="protein sequence ID" value="KIO07516.1"/>
    <property type="molecule type" value="Genomic_DNA"/>
</dbReference>
<proteinExistence type="predicted"/>
<gene>
    <name evidence="2" type="ORF">M404DRAFT_23421</name>
</gene>
<evidence type="ECO:0000313" key="3">
    <source>
        <dbReference type="Proteomes" id="UP000054217"/>
    </source>
</evidence>